<dbReference type="EMBL" id="BGZJ01000001">
    <property type="protein sequence ID" value="GBO94186.1"/>
    <property type="molecule type" value="Genomic_DNA"/>
</dbReference>
<dbReference type="Gene3D" id="3.40.50.1110">
    <property type="entry name" value="SGNH hydrolase"/>
    <property type="match status" value="1"/>
</dbReference>
<dbReference type="GO" id="GO:0016788">
    <property type="term" value="F:hydrolase activity, acting on ester bonds"/>
    <property type="evidence" value="ECO:0007669"/>
    <property type="project" value="UniProtKB-ARBA"/>
</dbReference>
<protein>
    <recommendedName>
        <fullName evidence="4">SGNH/GDSL hydrolase family protein</fullName>
    </recommendedName>
</protein>
<keyword evidence="1" id="KW-0732">Signal</keyword>
<feature type="chain" id="PRO_5017317408" description="SGNH/GDSL hydrolase family protein" evidence="1">
    <location>
        <begin position="24"/>
        <end position="273"/>
    </location>
</feature>
<dbReference type="RefSeq" id="WP_116270428.1">
    <property type="nucleotide sequence ID" value="NZ_BGZJ01000001.1"/>
</dbReference>
<accession>A0A388SD80</accession>
<name>A0A388SD80_9BURK</name>
<comment type="caution">
    <text evidence="2">The sequence shown here is derived from an EMBL/GenBank/DDBJ whole genome shotgun (WGS) entry which is preliminary data.</text>
</comment>
<dbReference type="InterPro" id="IPR036514">
    <property type="entry name" value="SGNH_hydro_sf"/>
</dbReference>
<evidence type="ECO:0000256" key="1">
    <source>
        <dbReference type="SAM" id="SignalP"/>
    </source>
</evidence>
<gene>
    <name evidence="2" type="ORF">MESMUL_15400</name>
</gene>
<dbReference type="Proteomes" id="UP000266091">
    <property type="component" value="Unassembled WGS sequence"/>
</dbReference>
<feature type="signal peptide" evidence="1">
    <location>
        <begin position="1"/>
        <end position="23"/>
    </location>
</feature>
<evidence type="ECO:0000313" key="3">
    <source>
        <dbReference type="Proteomes" id="UP000266091"/>
    </source>
</evidence>
<dbReference type="SUPFAM" id="SSF52266">
    <property type="entry name" value="SGNH hydrolase"/>
    <property type="match status" value="1"/>
</dbReference>
<organism evidence="2 3">
    <name type="scientific">Mesosutterella multiformis</name>
    <dbReference type="NCBI Taxonomy" id="2259133"/>
    <lineage>
        <taxon>Bacteria</taxon>
        <taxon>Pseudomonadati</taxon>
        <taxon>Pseudomonadota</taxon>
        <taxon>Betaproteobacteria</taxon>
        <taxon>Burkholderiales</taxon>
        <taxon>Sutterellaceae</taxon>
        <taxon>Mesosutterella</taxon>
    </lineage>
</organism>
<evidence type="ECO:0000313" key="2">
    <source>
        <dbReference type="EMBL" id="GBO94186.1"/>
    </source>
</evidence>
<dbReference type="OrthoDB" id="9792428at2"/>
<keyword evidence="3" id="KW-1185">Reference proteome</keyword>
<dbReference type="AlphaFoldDB" id="A0A388SD80"/>
<evidence type="ECO:0008006" key="4">
    <source>
        <dbReference type="Google" id="ProtNLM"/>
    </source>
</evidence>
<reference evidence="2 3" key="1">
    <citation type="journal article" date="2018" name="Int. J. Syst. Evol. Microbiol.">
        <title>Mesosutterella multiformis gen. nov., sp. nov., a member of the family Sutterellaceae and Sutterella megalosphaeroides sp. nov., isolated from human faeces.</title>
        <authorList>
            <person name="Sakamoto M."/>
            <person name="Ikeyama N."/>
            <person name="Kunihiro T."/>
            <person name="Iino T."/>
            <person name="Yuki M."/>
            <person name="Ohkuma M."/>
        </authorList>
    </citation>
    <scope>NUCLEOTIDE SEQUENCE [LARGE SCALE GENOMIC DNA]</scope>
    <source>
        <strain evidence="2 3">4NBBH2</strain>
    </source>
</reference>
<sequence length="273" mass="29230">MKSLITLTAVLAAMLSVSAAANALPLDTSVKPAVTSLSNPAPKTGLYVGNSFTYYNCGLVGYVRGFAKAAGIPWRARQITISSGRLSYHPMAQYLAPHELDPYAKGKVKDGKLTAPMFDVVFIQALSTEPIDAKSIPTWKKYLKSEVAEVKAAGSEPVVVVTWAKKDHPEDTKKLADSIISAANENGAAALPVGLAFAEAHAGRPDINFYAPDKRHPSAAGSYLYGAVAYSFLFHRSPEGLKFLGGCDKPLSEADAAYLQSVAWKTVRAFYGW</sequence>
<proteinExistence type="predicted"/>